<dbReference type="InterPro" id="IPR001368">
    <property type="entry name" value="TNFR/NGFR_Cys_rich_reg"/>
</dbReference>
<dbReference type="Gene3D" id="2.10.50.10">
    <property type="entry name" value="Tumor Necrosis Factor Receptor, subunit A, domain 2"/>
    <property type="match status" value="8"/>
</dbReference>
<feature type="domain" description="TNFR-Cys" evidence="2">
    <location>
        <begin position="72"/>
        <end position="102"/>
    </location>
</feature>
<evidence type="ECO:0000259" key="2">
    <source>
        <dbReference type="SMART" id="SM00208"/>
    </source>
</evidence>
<proteinExistence type="predicted"/>
<keyword evidence="4" id="KW-1185">Reference proteome</keyword>
<sequence>MGNSTHNKCRITPCERGQFWDSVYTICRPCAVGKFQDKPHQEHCQDCPHGKTTKHEGSTIIYDCIDLPPRSCSKGHYLDVSTDSCKQCPVGTYQDVPGKTSCIPCPVGTTTPFPGASSADHCKPCEPGYYYILGHDGCDACPKNTYCESGQTQCYPCPSGYITLHTGTGYKTDCLPPCDKGQFWDDSVKLCRSCPVRTYQDKPHQELCEQCPDGKTTEHEASTSVLDCKEKPPPSCPAGSFLDLPSKECRKCPVGTYQDQAGQTVCKPCLAGQTTPSPGADSLHDCKPCDAGYYYIPGHDGCDPCPQNTYCESGQSQCYPCPSGYITLHTGTRYKTDCSPPCERGHHWDSSVKICRPCPAGRYQDKPHQLSCDECPYGKTTEHEGSTTIYDCTDVPPPECPIGSFLDLSTKQCRKCPVGSYQDQKGQTSCKPCPEGKLTPHP</sequence>
<dbReference type="PANTHER" id="PTHR24046">
    <property type="entry name" value="SIGNAL PEPTIDE, CUB AND EGF-LIKE DOMAIN-CONTAINING"/>
    <property type="match status" value="1"/>
</dbReference>
<evidence type="ECO:0000256" key="1">
    <source>
        <dbReference type="SAM" id="MobiDB-lite"/>
    </source>
</evidence>
<dbReference type="InterPro" id="IPR052071">
    <property type="entry name" value="SCUB_EGF-like_domain"/>
</dbReference>
<dbReference type="InterPro" id="IPR009030">
    <property type="entry name" value="Growth_fac_rcpt_cys_sf"/>
</dbReference>
<gene>
    <name evidence="3" type="ORF">MAR_029566</name>
</gene>
<dbReference type="Pfam" id="PF07699">
    <property type="entry name" value="Ephrin_rec_like"/>
    <property type="match status" value="7"/>
</dbReference>
<dbReference type="InterPro" id="IPR011641">
    <property type="entry name" value="Tyr-kin_ephrin_A/B_rcpt-like"/>
</dbReference>
<accession>A0ABY7DJU3</accession>
<evidence type="ECO:0000313" key="4">
    <source>
        <dbReference type="Proteomes" id="UP001164746"/>
    </source>
</evidence>
<dbReference type="PANTHER" id="PTHR24046:SF5">
    <property type="entry name" value="EGF-LIKE DOMAIN-CONTAINING PROTEIN"/>
    <property type="match status" value="1"/>
</dbReference>
<feature type="domain" description="TNFR-Cys" evidence="2">
    <location>
        <begin position="305"/>
        <end position="338"/>
    </location>
</feature>
<dbReference type="Proteomes" id="UP001164746">
    <property type="component" value="Chromosome 2"/>
</dbReference>
<evidence type="ECO:0000313" key="3">
    <source>
        <dbReference type="EMBL" id="WAQ96876.1"/>
    </source>
</evidence>
<protein>
    <submittedName>
        <fullName evidence="3">SCUB1-like protein</fullName>
    </submittedName>
</protein>
<dbReference type="SMART" id="SM01411">
    <property type="entry name" value="Ephrin_rec_like"/>
    <property type="match status" value="8"/>
</dbReference>
<feature type="domain" description="TNFR-Cys" evidence="2">
    <location>
        <begin position="194"/>
        <end position="228"/>
    </location>
</feature>
<organism evidence="3 4">
    <name type="scientific">Mya arenaria</name>
    <name type="common">Soft-shell clam</name>
    <dbReference type="NCBI Taxonomy" id="6604"/>
    <lineage>
        <taxon>Eukaryota</taxon>
        <taxon>Metazoa</taxon>
        <taxon>Spiralia</taxon>
        <taxon>Lophotrochozoa</taxon>
        <taxon>Mollusca</taxon>
        <taxon>Bivalvia</taxon>
        <taxon>Autobranchia</taxon>
        <taxon>Heteroconchia</taxon>
        <taxon>Euheterodonta</taxon>
        <taxon>Imparidentia</taxon>
        <taxon>Neoheterodontei</taxon>
        <taxon>Myida</taxon>
        <taxon>Myoidea</taxon>
        <taxon>Myidae</taxon>
        <taxon>Mya</taxon>
    </lineage>
</organism>
<feature type="domain" description="TNFR-Cys" evidence="2">
    <location>
        <begin position="400"/>
        <end position="430"/>
    </location>
</feature>
<feature type="domain" description="TNFR-Cys" evidence="2">
    <location>
        <begin position="358"/>
        <end position="392"/>
    </location>
</feature>
<feature type="domain" description="TNFR-Cys" evidence="2">
    <location>
        <begin position="141"/>
        <end position="174"/>
    </location>
</feature>
<feature type="domain" description="TNFR-Cys" evidence="2">
    <location>
        <begin position="236"/>
        <end position="266"/>
    </location>
</feature>
<dbReference type="SMART" id="SM00208">
    <property type="entry name" value="TNFR"/>
    <property type="match status" value="7"/>
</dbReference>
<dbReference type="SUPFAM" id="SSF57184">
    <property type="entry name" value="Growth factor receptor domain"/>
    <property type="match status" value="3"/>
</dbReference>
<name>A0ABY7DJU3_MYAAR</name>
<dbReference type="EMBL" id="CP111013">
    <property type="protein sequence ID" value="WAQ96876.1"/>
    <property type="molecule type" value="Genomic_DNA"/>
</dbReference>
<feature type="non-terminal residue" evidence="3">
    <location>
        <position position="1"/>
    </location>
</feature>
<feature type="compositionally biased region" description="Polar residues" evidence="1">
    <location>
        <begin position="421"/>
        <end position="430"/>
    </location>
</feature>
<reference evidence="3" key="1">
    <citation type="submission" date="2022-11" db="EMBL/GenBank/DDBJ databases">
        <title>Centuries of genome instability and evolution in soft-shell clam transmissible cancer (bioRxiv).</title>
        <authorList>
            <person name="Hart S.F.M."/>
            <person name="Yonemitsu M.A."/>
            <person name="Giersch R.M."/>
            <person name="Beal B.F."/>
            <person name="Arriagada G."/>
            <person name="Davis B.W."/>
            <person name="Ostrander E.A."/>
            <person name="Goff S.P."/>
            <person name="Metzger M.J."/>
        </authorList>
    </citation>
    <scope>NUCLEOTIDE SEQUENCE</scope>
    <source>
        <strain evidence="3">MELC-2E11</strain>
        <tissue evidence="3">Siphon/mantle</tissue>
    </source>
</reference>
<feature type="region of interest" description="Disordered" evidence="1">
    <location>
        <begin position="419"/>
        <end position="442"/>
    </location>
</feature>